<dbReference type="Gene3D" id="1.10.510.10">
    <property type="entry name" value="Transferase(Phosphotransferase) domain 1"/>
    <property type="match status" value="1"/>
</dbReference>
<evidence type="ECO:0000256" key="19">
    <source>
        <dbReference type="ARBA" id="ARBA00048679"/>
    </source>
</evidence>
<dbReference type="InterPro" id="IPR008271">
    <property type="entry name" value="Ser/Thr_kinase_AS"/>
</dbReference>
<evidence type="ECO:0000256" key="14">
    <source>
        <dbReference type="ARBA" id="ARBA00022989"/>
    </source>
</evidence>
<dbReference type="FunFam" id="1.10.510.10:FF:000358">
    <property type="entry name" value="Putative leucine-rich repeat receptor-like serine/threonine-protein kinase"/>
    <property type="match status" value="1"/>
</dbReference>
<evidence type="ECO:0000256" key="5">
    <source>
        <dbReference type="ARBA" id="ARBA00022553"/>
    </source>
</evidence>
<evidence type="ECO:0000256" key="2">
    <source>
        <dbReference type="ARBA" id="ARBA00012513"/>
    </source>
</evidence>
<keyword evidence="8" id="KW-0812">Transmembrane</keyword>
<comment type="catalytic activity">
    <reaction evidence="19">
        <text>L-seryl-[protein] + ATP = O-phospho-L-seryl-[protein] + ADP + H(+)</text>
        <dbReference type="Rhea" id="RHEA:17989"/>
        <dbReference type="Rhea" id="RHEA-COMP:9863"/>
        <dbReference type="Rhea" id="RHEA-COMP:11604"/>
        <dbReference type="ChEBI" id="CHEBI:15378"/>
        <dbReference type="ChEBI" id="CHEBI:29999"/>
        <dbReference type="ChEBI" id="CHEBI:30616"/>
        <dbReference type="ChEBI" id="CHEBI:83421"/>
        <dbReference type="ChEBI" id="CHEBI:456216"/>
        <dbReference type="EC" id="2.7.11.1"/>
    </reaction>
</comment>
<dbReference type="AlphaFoldDB" id="A0AAX6G8U5"/>
<dbReference type="PROSITE" id="PS00108">
    <property type="entry name" value="PROTEIN_KINASE_ST"/>
    <property type="match status" value="1"/>
</dbReference>
<evidence type="ECO:0000256" key="15">
    <source>
        <dbReference type="ARBA" id="ARBA00023136"/>
    </source>
</evidence>
<keyword evidence="10" id="KW-0677">Repeat</keyword>
<evidence type="ECO:0000256" key="1">
    <source>
        <dbReference type="ARBA" id="ARBA00004162"/>
    </source>
</evidence>
<evidence type="ECO:0000256" key="7">
    <source>
        <dbReference type="ARBA" id="ARBA00022679"/>
    </source>
</evidence>
<evidence type="ECO:0000256" key="13">
    <source>
        <dbReference type="ARBA" id="ARBA00022840"/>
    </source>
</evidence>
<evidence type="ECO:0000259" key="20">
    <source>
        <dbReference type="PROSITE" id="PS50011"/>
    </source>
</evidence>
<dbReference type="PANTHER" id="PTHR48055:SF55">
    <property type="entry name" value="PROTEIN KINASE DOMAIN-CONTAINING PROTEIN"/>
    <property type="match status" value="1"/>
</dbReference>
<feature type="domain" description="Protein kinase" evidence="20">
    <location>
        <begin position="1"/>
        <end position="227"/>
    </location>
</feature>
<dbReference type="InterPro" id="IPR051564">
    <property type="entry name" value="LRR_receptor-like_kinase"/>
</dbReference>
<keyword evidence="14" id="KW-1133">Transmembrane helix</keyword>
<evidence type="ECO:0000256" key="11">
    <source>
        <dbReference type="ARBA" id="ARBA00022741"/>
    </source>
</evidence>
<gene>
    <name evidence="21" type="ORF">M6B38_380295</name>
</gene>
<dbReference type="GO" id="GO:0005524">
    <property type="term" value="F:ATP binding"/>
    <property type="evidence" value="ECO:0007669"/>
    <property type="project" value="UniProtKB-KW"/>
</dbReference>
<organism evidence="21 22">
    <name type="scientific">Iris pallida</name>
    <name type="common">Sweet iris</name>
    <dbReference type="NCBI Taxonomy" id="29817"/>
    <lineage>
        <taxon>Eukaryota</taxon>
        <taxon>Viridiplantae</taxon>
        <taxon>Streptophyta</taxon>
        <taxon>Embryophyta</taxon>
        <taxon>Tracheophyta</taxon>
        <taxon>Spermatophyta</taxon>
        <taxon>Magnoliopsida</taxon>
        <taxon>Liliopsida</taxon>
        <taxon>Asparagales</taxon>
        <taxon>Iridaceae</taxon>
        <taxon>Iridoideae</taxon>
        <taxon>Irideae</taxon>
        <taxon>Iris</taxon>
    </lineage>
</organism>
<reference evidence="21" key="1">
    <citation type="journal article" date="2023" name="GigaByte">
        <title>Genome assembly of the bearded iris, Iris pallida Lam.</title>
        <authorList>
            <person name="Bruccoleri R.E."/>
            <person name="Oakeley E.J."/>
            <person name="Faust A.M.E."/>
            <person name="Altorfer M."/>
            <person name="Dessus-Babus S."/>
            <person name="Burckhardt D."/>
            <person name="Oertli M."/>
            <person name="Naumann U."/>
            <person name="Petersen F."/>
            <person name="Wong J."/>
        </authorList>
    </citation>
    <scope>NUCLEOTIDE SEQUENCE</scope>
    <source>
        <strain evidence="21">GSM-AAB239-AS_SAM_17_03QT</strain>
    </source>
</reference>
<evidence type="ECO:0000256" key="9">
    <source>
        <dbReference type="ARBA" id="ARBA00022729"/>
    </source>
</evidence>
<evidence type="ECO:0000256" key="4">
    <source>
        <dbReference type="ARBA" id="ARBA00022527"/>
    </source>
</evidence>
<keyword evidence="13" id="KW-0067">ATP-binding</keyword>
<keyword evidence="7" id="KW-0808">Transferase</keyword>
<keyword evidence="15" id="KW-0472">Membrane</keyword>
<dbReference type="InterPro" id="IPR000719">
    <property type="entry name" value="Prot_kinase_dom"/>
</dbReference>
<keyword evidence="16" id="KW-0675">Receptor</keyword>
<keyword evidence="5" id="KW-0597">Phosphoprotein</keyword>
<dbReference type="GO" id="GO:0005886">
    <property type="term" value="C:plasma membrane"/>
    <property type="evidence" value="ECO:0007669"/>
    <property type="project" value="UniProtKB-SubCell"/>
</dbReference>
<name>A0AAX6G8U5_IRIPA</name>
<evidence type="ECO:0000256" key="6">
    <source>
        <dbReference type="ARBA" id="ARBA00022614"/>
    </source>
</evidence>
<sequence length="270" mass="30261">MGALKNFVAECDAFRNIRHRNLIKILIACSSVDFKGNDFKAMVFEFKPNGTLESWLHPEGNDPFISKTLKLMQRINIAIDVESALEYLHHHGQVPIIHCDLKPSNILLDDDMTALVSDFGLARFINESATSSTSSFGIKGTIGYIAPEYGMTNKVSMHGDVYSYGIFLMELFTGKRPTDGAFKEGRTLRTFVMGGFSEGVMSTMDECLLANGVQASDHSQTIDHAKTFECVSLVLRIIGLLCTNDLSMEQMDIRRVRNKLNKINKVFFER</sequence>
<dbReference type="Proteomes" id="UP001140949">
    <property type="component" value="Unassembled WGS sequence"/>
</dbReference>
<keyword evidence="9" id="KW-0732">Signal</keyword>
<evidence type="ECO:0000313" key="21">
    <source>
        <dbReference type="EMBL" id="KAJ6824777.1"/>
    </source>
</evidence>
<keyword evidence="17" id="KW-0325">Glycoprotein</keyword>
<keyword evidence="6" id="KW-0433">Leucine-rich repeat</keyword>
<keyword evidence="3" id="KW-1003">Cell membrane</keyword>
<evidence type="ECO:0000313" key="22">
    <source>
        <dbReference type="Proteomes" id="UP001140949"/>
    </source>
</evidence>
<dbReference type="EMBL" id="JANAVB010021799">
    <property type="protein sequence ID" value="KAJ6824777.1"/>
    <property type="molecule type" value="Genomic_DNA"/>
</dbReference>
<comment type="catalytic activity">
    <reaction evidence="18">
        <text>L-threonyl-[protein] + ATP = O-phospho-L-threonyl-[protein] + ADP + H(+)</text>
        <dbReference type="Rhea" id="RHEA:46608"/>
        <dbReference type="Rhea" id="RHEA-COMP:11060"/>
        <dbReference type="Rhea" id="RHEA-COMP:11605"/>
        <dbReference type="ChEBI" id="CHEBI:15378"/>
        <dbReference type="ChEBI" id="CHEBI:30013"/>
        <dbReference type="ChEBI" id="CHEBI:30616"/>
        <dbReference type="ChEBI" id="CHEBI:61977"/>
        <dbReference type="ChEBI" id="CHEBI:456216"/>
        <dbReference type="EC" id="2.7.11.1"/>
    </reaction>
</comment>
<comment type="subcellular location">
    <subcellularLocation>
        <location evidence="1">Cell membrane</location>
        <topology evidence="1">Single-pass membrane protein</topology>
    </subcellularLocation>
</comment>
<accession>A0AAX6G8U5</accession>
<evidence type="ECO:0000256" key="8">
    <source>
        <dbReference type="ARBA" id="ARBA00022692"/>
    </source>
</evidence>
<evidence type="ECO:0000256" key="10">
    <source>
        <dbReference type="ARBA" id="ARBA00022737"/>
    </source>
</evidence>
<dbReference type="EC" id="2.7.11.1" evidence="2"/>
<evidence type="ECO:0000256" key="12">
    <source>
        <dbReference type="ARBA" id="ARBA00022777"/>
    </source>
</evidence>
<comment type="caution">
    <text evidence="21">The sequence shown here is derived from an EMBL/GenBank/DDBJ whole genome shotgun (WGS) entry which is preliminary data.</text>
</comment>
<keyword evidence="12" id="KW-0418">Kinase</keyword>
<evidence type="ECO:0000256" key="3">
    <source>
        <dbReference type="ARBA" id="ARBA00022475"/>
    </source>
</evidence>
<keyword evidence="22" id="KW-1185">Reference proteome</keyword>
<evidence type="ECO:0000256" key="18">
    <source>
        <dbReference type="ARBA" id="ARBA00047899"/>
    </source>
</evidence>
<dbReference type="SUPFAM" id="SSF56112">
    <property type="entry name" value="Protein kinase-like (PK-like)"/>
    <property type="match status" value="1"/>
</dbReference>
<evidence type="ECO:0000256" key="16">
    <source>
        <dbReference type="ARBA" id="ARBA00023170"/>
    </source>
</evidence>
<keyword evidence="4" id="KW-0723">Serine/threonine-protein kinase</keyword>
<dbReference type="PANTHER" id="PTHR48055">
    <property type="entry name" value="LEUCINE-RICH REPEAT RECEPTOR PROTEIN KINASE EMS1"/>
    <property type="match status" value="1"/>
</dbReference>
<keyword evidence="11" id="KW-0547">Nucleotide-binding</keyword>
<proteinExistence type="predicted"/>
<reference evidence="21" key="2">
    <citation type="submission" date="2023-04" db="EMBL/GenBank/DDBJ databases">
        <authorList>
            <person name="Bruccoleri R.E."/>
            <person name="Oakeley E.J."/>
            <person name="Faust A.-M."/>
            <person name="Dessus-Babus S."/>
            <person name="Altorfer M."/>
            <person name="Burckhardt D."/>
            <person name="Oertli M."/>
            <person name="Naumann U."/>
            <person name="Petersen F."/>
            <person name="Wong J."/>
        </authorList>
    </citation>
    <scope>NUCLEOTIDE SEQUENCE</scope>
    <source>
        <strain evidence="21">GSM-AAB239-AS_SAM_17_03QT</strain>
        <tissue evidence="21">Leaf</tissue>
    </source>
</reference>
<dbReference type="GO" id="GO:0004674">
    <property type="term" value="F:protein serine/threonine kinase activity"/>
    <property type="evidence" value="ECO:0007669"/>
    <property type="project" value="UniProtKB-KW"/>
</dbReference>
<dbReference type="PROSITE" id="PS50011">
    <property type="entry name" value="PROTEIN_KINASE_DOM"/>
    <property type="match status" value="1"/>
</dbReference>
<evidence type="ECO:0000256" key="17">
    <source>
        <dbReference type="ARBA" id="ARBA00023180"/>
    </source>
</evidence>
<dbReference type="SMART" id="SM00220">
    <property type="entry name" value="S_TKc"/>
    <property type="match status" value="1"/>
</dbReference>
<dbReference type="InterPro" id="IPR011009">
    <property type="entry name" value="Kinase-like_dom_sf"/>
</dbReference>
<protein>
    <recommendedName>
        <fullName evidence="2">non-specific serine/threonine protein kinase</fullName>
        <ecNumber evidence="2">2.7.11.1</ecNumber>
    </recommendedName>
</protein>
<dbReference type="Pfam" id="PF00069">
    <property type="entry name" value="Pkinase"/>
    <property type="match status" value="1"/>
</dbReference>